<proteinExistence type="predicted"/>
<evidence type="ECO:0000256" key="1">
    <source>
        <dbReference type="SAM" id="MobiDB-lite"/>
    </source>
</evidence>
<organism evidence="3 4">
    <name type="scientific">Parascaris equorum</name>
    <name type="common">Equine roundworm</name>
    <dbReference type="NCBI Taxonomy" id="6256"/>
    <lineage>
        <taxon>Eukaryota</taxon>
        <taxon>Metazoa</taxon>
        <taxon>Ecdysozoa</taxon>
        <taxon>Nematoda</taxon>
        <taxon>Chromadorea</taxon>
        <taxon>Rhabditida</taxon>
        <taxon>Spirurina</taxon>
        <taxon>Ascaridomorpha</taxon>
        <taxon>Ascaridoidea</taxon>
        <taxon>Ascarididae</taxon>
        <taxon>Parascaris</taxon>
    </lineage>
</organism>
<feature type="compositionally biased region" description="Basic residues" evidence="1">
    <location>
        <begin position="40"/>
        <end position="51"/>
    </location>
</feature>
<dbReference type="Proteomes" id="UP000887564">
    <property type="component" value="Unplaced"/>
</dbReference>
<dbReference type="AlphaFoldDB" id="A0A914RPB0"/>
<evidence type="ECO:0000256" key="2">
    <source>
        <dbReference type="SAM" id="Phobius"/>
    </source>
</evidence>
<evidence type="ECO:0000313" key="3">
    <source>
        <dbReference type="Proteomes" id="UP000887564"/>
    </source>
</evidence>
<keyword evidence="2" id="KW-0812">Transmembrane</keyword>
<keyword evidence="2" id="KW-1133">Transmembrane helix</keyword>
<reference evidence="4" key="1">
    <citation type="submission" date="2022-11" db="UniProtKB">
        <authorList>
            <consortium name="WormBaseParasite"/>
        </authorList>
    </citation>
    <scope>IDENTIFICATION</scope>
</reference>
<feature type="transmembrane region" description="Helical" evidence="2">
    <location>
        <begin position="73"/>
        <end position="93"/>
    </location>
</feature>
<feature type="compositionally biased region" description="Basic and acidic residues" evidence="1">
    <location>
        <begin position="1"/>
        <end position="39"/>
    </location>
</feature>
<feature type="region of interest" description="Disordered" evidence="1">
    <location>
        <begin position="1"/>
        <end position="58"/>
    </location>
</feature>
<dbReference type="WBParaSite" id="PEQ_0000374901-mRNA-1">
    <property type="protein sequence ID" value="PEQ_0000374901-mRNA-1"/>
    <property type="gene ID" value="PEQ_0000374901"/>
</dbReference>
<keyword evidence="3" id="KW-1185">Reference proteome</keyword>
<name>A0A914RPB0_PAREQ</name>
<accession>A0A914RPB0</accession>
<sequence length="104" mass="12080">SAVESKKKDTKREKEEKKREEKEKLRKEKEEKQMAETLKRSKGKDAKKKRQVEKTTSVTKIPSLSRVGKRAQIFFITFLASVYVTSPIHIYLIPCVRTLGTLID</sequence>
<protein>
    <submittedName>
        <fullName evidence="4">Uncharacterized protein</fullName>
    </submittedName>
</protein>
<evidence type="ECO:0000313" key="4">
    <source>
        <dbReference type="WBParaSite" id="PEQ_0000374901-mRNA-1"/>
    </source>
</evidence>
<keyword evidence="2" id="KW-0472">Membrane</keyword>